<organism evidence="1 2">
    <name type="scientific">Mycobacterium kansasii</name>
    <dbReference type="NCBI Taxonomy" id="1768"/>
    <lineage>
        <taxon>Bacteria</taxon>
        <taxon>Bacillati</taxon>
        <taxon>Actinomycetota</taxon>
        <taxon>Actinomycetes</taxon>
        <taxon>Mycobacteriales</taxon>
        <taxon>Mycobacteriaceae</taxon>
        <taxon>Mycobacterium</taxon>
    </lineage>
</organism>
<accession>A0A1V3WK48</accession>
<name>A0A1V3WK48_MYCKA</name>
<sequence length="103" mass="10988">MRKLTSDLADWWGVEAGRLRIGARADVVVVNPDGLNDQVFEVAEAPAPDAFGVDRVVNRNDDAVDAVLINGRTAYTRASGYAADLGQSAAYGIFLPSTHTPTK</sequence>
<evidence type="ECO:0008006" key="3">
    <source>
        <dbReference type="Google" id="ProtNLM"/>
    </source>
</evidence>
<dbReference type="EMBL" id="MVBM01000008">
    <property type="protein sequence ID" value="OOK67349.1"/>
    <property type="molecule type" value="Genomic_DNA"/>
</dbReference>
<protein>
    <recommendedName>
        <fullName evidence="3">Amidohydrolase 3 domain-containing protein</fullName>
    </recommendedName>
</protein>
<evidence type="ECO:0000313" key="1">
    <source>
        <dbReference type="EMBL" id="OOK67349.1"/>
    </source>
</evidence>
<dbReference type="Proteomes" id="UP000189229">
    <property type="component" value="Unassembled WGS sequence"/>
</dbReference>
<dbReference type="AlphaFoldDB" id="A0A1V3WK48"/>
<proteinExistence type="predicted"/>
<reference evidence="1 2" key="1">
    <citation type="submission" date="2017-02" db="EMBL/GenBank/DDBJ databases">
        <title>Complete genome sequences of Mycobacterium kansasii strains isolated from rhesus macaques.</title>
        <authorList>
            <person name="Panda A."/>
            <person name="Nagaraj S."/>
            <person name="Zhao X."/>
            <person name="Tettelin H."/>
            <person name="Detolla L.J."/>
        </authorList>
    </citation>
    <scope>NUCLEOTIDE SEQUENCE [LARGE SCALE GENOMIC DNA]</scope>
    <source>
        <strain evidence="1 2">11-3813</strain>
    </source>
</reference>
<comment type="caution">
    <text evidence="1">The sequence shown here is derived from an EMBL/GenBank/DDBJ whole genome shotgun (WGS) entry which is preliminary data.</text>
</comment>
<gene>
    <name evidence="1" type="ORF">BZL30_7821</name>
</gene>
<evidence type="ECO:0000313" key="2">
    <source>
        <dbReference type="Proteomes" id="UP000189229"/>
    </source>
</evidence>